<keyword evidence="8" id="KW-0175">Coiled coil</keyword>
<feature type="coiled-coil region" evidence="8">
    <location>
        <begin position="334"/>
        <end position="383"/>
    </location>
</feature>
<reference evidence="13" key="1">
    <citation type="journal article" date="2014" name="PLoS ONE">
        <title>Transcriptome-Based Identification of ABC Transporters in the Western Tarnished Plant Bug Lygus hesperus.</title>
        <authorList>
            <person name="Hull J.J."/>
            <person name="Chaney K."/>
            <person name="Geib S.M."/>
            <person name="Fabrick J.A."/>
            <person name="Brent C.S."/>
            <person name="Walsh D."/>
            <person name="Lavine L.C."/>
        </authorList>
    </citation>
    <scope>NUCLEOTIDE SEQUENCE</scope>
</reference>
<dbReference type="GO" id="GO:0000466">
    <property type="term" value="P:maturation of 5.8S rRNA from tricistronic rRNA transcript (SSU-rRNA, 5.8S rRNA, LSU-rRNA)"/>
    <property type="evidence" value="ECO:0007669"/>
    <property type="project" value="TreeGrafter"/>
</dbReference>
<comment type="catalytic activity">
    <reaction evidence="8">
        <text>a ribonucleotide in rRNA + S-adenosyl-L-methionine = a 2'-O-methylribonucleotide in rRNA + S-adenosyl-L-homocysteine + H(+)</text>
        <dbReference type="Rhea" id="RHEA:48628"/>
        <dbReference type="Rhea" id="RHEA-COMP:12164"/>
        <dbReference type="Rhea" id="RHEA-COMP:12165"/>
        <dbReference type="ChEBI" id="CHEBI:15378"/>
        <dbReference type="ChEBI" id="CHEBI:57856"/>
        <dbReference type="ChEBI" id="CHEBI:59789"/>
        <dbReference type="ChEBI" id="CHEBI:90675"/>
        <dbReference type="ChEBI" id="CHEBI:90676"/>
    </reaction>
</comment>
<dbReference type="InterPro" id="IPR015507">
    <property type="entry name" value="rRNA-MeTfrase_E"/>
</dbReference>
<dbReference type="EC" id="2.1.1.-" evidence="8"/>
<gene>
    <name evidence="13" type="primary">FTSJ3</name>
    <name evidence="13" type="ORF">CM83_68353</name>
</gene>
<dbReference type="InterPro" id="IPR050082">
    <property type="entry name" value="RNA_methyltr_RlmE"/>
</dbReference>
<evidence type="ECO:0000256" key="2">
    <source>
        <dbReference type="ARBA" id="ARBA00022517"/>
    </source>
</evidence>
<sequence length="851" mass="97548">MGKKAKVGKQRKDKFYQLAKETGFRSRAAFKLIQLNRKFEFLQRSQVLIDLCAAPGGWMQVAKQNMPVNSIVIGVDLFPIKSVPGCVSIIGDITTDKCRSDLAKELQTWKADVVLNDGAPNVGQNWIHDAYQQACLTLSALKLATSFLKPGGWFVTKVFRSKDYNPLLWVLKQLFRKVHATKPQASRNESAEIFVVCQYYLAPAKLDGRFLDARYVFKELDMEPSNKLNLLHPEKQKKLKAEGYSDLRGVYHSIKASEFITSEDPLSLLQIASSIKLDDTAVASHPTTTPEIVECCKDIKVLGRKDLRALIGWAKNLKGLFKPDDKEDVKEEIEEAEEIDMSDDEKELADMEDKIHALEDEEARAVKRKKKRANRERTKLQEKLNLKMIHKGDDGPVEEDTQEPLFNLNQIKTKKALENVDDQTPDVLAESHDEDSSDDEKGFRSSYLPYSKEKGSLDKSGKYYNDSDEEEDEDEEVDDDSSDDELAMDDSDDSGVEDGVAPTKKKVHFADESEDEEENNSHPLITDLDTRDPETRRLQKAQLWFQKDIFKDLEKDEDEEFELEQMADSLSKKGGQVIGRKVCDNGNIKNTKKGNVKSPVKPEIVAKEEDDTASDSEDDDSDDDESSDDSSKSGSDYEFEAPSMKKNKRKASADGDFEVVPKEKKKKVKLNERELALGSMMVTSKKKKRDLIDEGWNRYAFNDENLPDWFSEDEKKHMRKEAPVPENLLDEYKKKFQEFNTRPIKKVIEAKARKKRRMLRRMEKAKKKLEGMMDNPDVTEKEKARQIKKLYKKEPKQEVTYIVAKKHTSVKRMRRPPGVKGRFKVVDPRMKKEMRATRAKEKKSAKGKKRR</sequence>
<dbReference type="AlphaFoldDB" id="A0A0A9XC52"/>
<dbReference type="InterPro" id="IPR002877">
    <property type="entry name" value="RNA_MeTrfase_FtsJ_dom"/>
</dbReference>
<evidence type="ECO:0000256" key="1">
    <source>
        <dbReference type="ARBA" id="ARBA00004604"/>
    </source>
</evidence>
<dbReference type="Pfam" id="PF07780">
    <property type="entry name" value="Spb1_C"/>
    <property type="match status" value="1"/>
</dbReference>
<evidence type="ECO:0000259" key="11">
    <source>
        <dbReference type="Pfam" id="PF07780"/>
    </source>
</evidence>
<dbReference type="PANTHER" id="PTHR10920:SF13">
    <property type="entry name" value="PRE-RRNA 2'-O-RIBOSE RNA METHYLTRANSFERASE FTSJ3"/>
    <property type="match status" value="1"/>
</dbReference>
<reference evidence="13" key="2">
    <citation type="submission" date="2014-07" db="EMBL/GenBank/DDBJ databases">
        <authorList>
            <person name="Hull J."/>
        </authorList>
    </citation>
    <scope>NUCLEOTIDE SEQUENCE</scope>
</reference>
<dbReference type="Pfam" id="PF11861">
    <property type="entry name" value="DUF3381"/>
    <property type="match status" value="1"/>
</dbReference>
<dbReference type="HAMAP" id="MF_01547">
    <property type="entry name" value="RNA_methyltr_E"/>
    <property type="match status" value="1"/>
</dbReference>
<dbReference type="EMBL" id="GBHO01027201">
    <property type="protein sequence ID" value="JAG16403.1"/>
    <property type="molecule type" value="Transcribed_RNA"/>
</dbReference>
<keyword evidence="6 8" id="KW-0949">S-adenosyl-L-methionine</keyword>
<feature type="compositionally biased region" description="Basic and acidic residues" evidence="9">
    <location>
        <begin position="824"/>
        <end position="844"/>
    </location>
</feature>
<feature type="compositionally biased region" description="Acidic residues" evidence="9">
    <location>
        <begin position="608"/>
        <end position="628"/>
    </location>
</feature>
<dbReference type="GO" id="GO:0000463">
    <property type="term" value="P:maturation of LSU-rRNA from tricistronic rRNA transcript (SSU-rRNA, 5.8S rRNA, LSU-rRNA)"/>
    <property type="evidence" value="ECO:0007669"/>
    <property type="project" value="TreeGrafter"/>
</dbReference>
<feature type="domain" description="DUF3381" evidence="12">
    <location>
        <begin position="235"/>
        <end position="383"/>
    </location>
</feature>
<evidence type="ECO:0000256" key="7">
    <source>
        <dbReference type="ARBA" id="ARBA00023242"/>
    </source>
</evidence>
<evidence type="ECO:0000259" key="10">
    <source>
        <dbReference type="Pfam" id="PF01728"/>
    </source>
</evidence>
<keyword evidence="7 8" id="KW-0539">Nucleus</keyword>
<feature type="binding site" evidence="8">
    <location>
        <position position="76"/>
    </location>
    <ligand>
        <name>S-adenosyl-L-methionine</name>
        <dbReference type="ChEBI" id="CHEBI:59789"/>
    </ligand>
</feature>
<feature type="compositionally biased region" description="Acidic residues" evidence="9">
    <location>
        <begin position="466"/>
        <end position="496"/>
    </location>
</feature>
<comment type="function">
    <text evidence="8">Probable methyltransferase involved in the maturation of rRNA and in the biogenesis of ribosomal subunits.</text>
</comment>
<feature type="region of interest" description="Disordered" evidence="9">
    <location>
        <begin position="570"/>
        <end position="658"/>
    </location>
</feature>
<dbReference type="InterPro" id="IPR012920">
    <property type="entry name" value="rRNA_MeTfrase_SPB1-like_C"/>
</dbReference>
<feature type="domain" description="Ribosomal RNA methyltransferase SPB1-like C-terminal" evidence="11">
    <location>
        <begin position="635"/>
        <end position="842"/>
    </location>
</feature>
<dbReference type="GO" id="GO:0016435">
    <property type="term" value="F:rRNA (guanine) methyltransferase activity"/>
    <property type="evidence" value="ECO:0007669"/>
    <property type="project" value="TreeGrafter"/>
</dbReference>
<evidence type="ECO:0000256" key="8">
    <source>
        <dbReference type="HAMAP-Rule" id="MF_03163"/>
    </source>
</evidence>
<evidence type="ECO:0000256" key="5">
    <source>
        <dbReference type="ARBA" id="ARBA00022679"/>
    </source>
</evidence>
<feature type="coiled-coil region" evidence="8">
    <location>
        <begin position="745"/>
        <end position="775"/>
    </location>
</feature>
<dbReference type="FunFam" id="3.40.50.150:FF:000004">
    <property type="entry name" value="AdoMet-dependent rRNA methyltransferase SPB1"/>
    <property type="match status" value="1"/>
</dbReference>
<comment type="similarity">
    <text evidence="8">Belongs to the class I-like SAM-binding methyltransferase superfamily. RNA methyltransferase RlmE family. SPB1 subfamily.</text>
</comment>
<keyword evidence="5 8" id="KW-0808">Transferase</keyword>
<dbReference type="InterPro" id="IPR028589">
    <property type="entry name" value="SPB1-like"/>
</dbReference>
<evidence type="ECO:0000313" key="13">
    <source>
        <dbReference type="EMBL" id="JAG16403.1"/>
    </source>
</evidence>
<feature type="active site" description="Proton acceptor" evidence="8">
    <location>
        <position position="157"/>
    </location>
</feature>
<protein>
    <recommendedName>
        <fullName evidence="8">Putative rRNA methyltransferase</fullName>
        <ecNumber evidence="8">2.1.1.-</ecNumber>
    </recommendedName>
    <alternativeName>
        <fullName evidence="8">2'-O-ribose RNA methyltransferase SPB1 homolog</fullName>
    </alternativeName>
</protein>
<dbReference type="PANTHER" id="PTHR10920">
    <property type="entry name" value="RIBOSOMAL RNA METHYLTRANSFERASE"/>
    <property type="match status" value="1"/>
</dbReference>
<dbReference type="GO" id="GO:0005730">
    <property type="term" value="C:nucleolus"/>
    <property type="evidence" value="ECO:0007669"/>
    <property type="project" value="UniProtKB-SubCell"/>
</dbReference>
<feature type="domain" description="Ribosomal RNA methyltransferase FtsJ" evidence="10">
    <location>
        <begin position="24"/>
        <end position="199"/>
    </location>
</feature>
<proteinExistence type="inferred from homology"/>
<feature type="binding site" evidence="8">
    <location>
        <position position="117"/>
    </location>
    <ligand>
        <name>S-adenosyl-L-methionine</name>
        <dbReference type="ChEBI" id="CHEBI:59789"/>
    </ligand>
</feature>
<feature type="compositionally biased region" description="Basic and acidic residues" evidence="9">
    <location>
        <begin position="451"/>
        <end position="461"/>
    </location>
</feature>
<dbReference type="Pfam" id="PF01728">
    <property type="entry name" value="FtsJ"/>
    <property type="match status" value="1"/>
</dbReference>
<keyword evidence="2 8" id="KW-0690">Ribosome biogenesis</keyword>
<feature type="compositionally biased region" description="Basic residues" evidence="9">
    <location>
        <begin position="806"/>
        <end position="823"/>
    </location>
</feature>
<dbReference type="HAMAP" id="MF_03163">
    <property type="entry name" value="RNA_methyltr_E_SPB1"/>
    <property type="match status" value="1"/>
</dbReference>
<feature type="binding site" evidence="8">
    <location>
        <position position="56"/>
    </location>
    <ligand>
        <name>S-adenosyl-L-methionine</name>
        <dbReference type="ChEBI" id="CHEBI:59789"/>
    </ligand>
</feature>
<dbReference type="GO" id="GO:0030687">
    <property type="term" value="C:preribosome, large subunit precursor"/>
    <property type="evidence" value="ECO:0007669"/>
    <property type="project" value="TreeGrafter"/>
</dbReference>
<evidence type="ECO:0000256" key="6">
    <source>
        <dbReference type="ARBA" id="ARBA00022691"/>
    </source>
</evidence>
<dbReference type="GO" id="GO:0008650">
    <property type="term" value="F:rRNA (uridine-2'-O-)-methyltransferase activity"/>
    <property type="evidence" value="ECO:0007669"/>
    <property type="project" value="TreeGrafter"/>
</dbReference>
<evidence type="ECO:0000256" key="4">
    <source>
        <dbReference type="ARBA" id="ARBA00022603"/>
    </source>
</evidence>
<keyword evidence="4 8" id="KW-0489">Methyltransferase</keyword>
<feature type="region of interest" description="Disordered" evidence="9">
    <location>
        <begin position="412"/>
        <end position="534"/>
    </location>
</feature>
<evidence type="ECO:0000256" key="3">
    <source>
        <dbReference type="ARBA" id="ARBA00022552"/>
    </source>
</evidence>
<dbReference type="InterPro" id="IPR029063">
    <property type="entry name" value="SAM-dependent_MTases_sf"/>
</dbReference>
<evidence type="ECO:0000256" key="9">
    <source>
        <dbReference type="SAM" id="MobiDB-lite"/>
    </source>
</evidence>
<accession>A0A0A9XC52</accession>
<feature type="binding site" evidence="8">
    <location>
        <position position="92"/>
    </location>
    <ligand>
        <name>S-adenosyl-L-methionine</name>
        <dbReference type="ChEBI" id="CHEBI:59789"/>
    </ligand>
</feature>
<dbReference type="InterPro" id="IPR024576">
    <property type="entry name" value="rRNA_MeTfrase_Spb1_DUF3381"/>
</dbReference>
<feature type="binding site" evidence="8">
    <location>
        <position position="58"/>
    </location>
    <ligand>
        <name>S-adenosyl-L-methionine</name>
        <dbReference type="ChEBI" id="CHEBI:59789"/>
    </ligand>
</feature>
<name>A0A0A9XC52_LYGHE</name>
<keyword evidence="3 8" id="KW-0698">rRNA processing</keyword>
<comment type="subcellular location">
    <subcellularLocation>
        <location evidence="1 8">Nucleus</location>
        <location evidence="1 8">Nucleolus</location>
    </subcellularLocation>
</comment>
<dbReference type="Gene3D" id="3.40.50.150">
    <property type="entry name" value="Vaccinia Virus protein VP39"/>
    <property type="match status" value="1"/>
</dbReference>
<evidence type="ECO:0000259" key="12">
    <source>
        <dbReference type="Pfam" id="PF11861"/>
    </source>
</evidence>
<feature type="region of interest" description="Disordered" evidence="9">
    <location>
        <begin position="806"/>
        <end position="851"/>
    </location>
</feature>
<organism evidence="13">
    <name type="scientific">Lygus hesperus</name>
    <name type="common">Western plant bug</name>
    <dbReference type="NCBI Taxonomy" id="30085"/>
    <lineage>
        <taxon>Eukaryota</taxon>
        <taxon>Metazoa</taxon>
        <taxon>Ecdysozoa</taxon>
        <taxon>Arthropoda</taxon>
        <taxon>Hexapoda</taxon>
        <taxon>Insecta</taxon>
        <taxon>Pterygota</taxon>
        <taxon>Neoptera</taxon>
        <taxon>Paraneoptera</taxon>
        <taxon>Hemiptera</taxon>
        <taxon>Heteroptera</taxon>
        <taxon>Panheteroptera</taxon>
        <taxon>Cimicomorpha</taxon>
        <taxon>Miridae</taxon>
        <taxon>Mirini</taxon>
        <taxon>Lygus</taxon>
    </lineage>
</organism>
<dbReference type="SUPFAM" id="SSF53335">
    <property type="entry name" value="S-adenosyl-L-methionine-dependent methyltransferases"/>
    <property type="match status" value="1"/>
</dbReference>